<feature type="domain" description="Nucleotidyl transferase" evidence="9">
    <location>
        <begin position="9"/>
        <end position="235"/>
    </location>
</feature>
<dbReference type="Gene3D" id="2.160.10.10">
    <property type="entry name" value="Hexapeptide repeat proteins"/>
    <property type="match status" value="1"/>
</dbReference>
<dbReference type="GO" id="GO:0005525">
    <property type="term" value="F:GTP binding"/>
    <property type="evidence" value="ECO:0007669"/>
    <property type="project" value="UniProtKB-KW"/>
</dbReference>
<dbReference type="AlphaFoldDB" id="A0A4Q9L8A8"/>
<dbReference type="InterPro" id="IPR045233">
    <property type="entry name" value="GMPPB_N"/>
</dbReference>
<organism evidence="11 12">
    <name type="scientific">Hamiltosporidium magnivora</name>
    <dbReference type="NCBI Taxonomy" id="148818"/>
    <lineage>
        <taxon>Eukaryota</taxon>
        <taxon>Fungi</taxon>
        <taxon>Fungi incertae sedis</taxon>
        <taxon>Microsporidia</taxon>
        <taxon>Dubosqiidae</taxon>
        <taxon>Hamiltosporidium</taxon>
    </lineage>
</organism>
<evidence type="ECO:0000256" key="3">
    <source>
        <dbReference type="ARBA" id="ARBA00012387"/>
    </source>
</evidence>
<comment type="similarity">
    <text evidence="2">Belongs to the transferase hexapeptide repeat family.</text>
</comment>
<comment type="caution">
    <text evidence="11">The sequence shown here is derived from an EMBL/GenBank/DDBJ whole genome shotgun (WGS) entry which is preliminary data.</text>
</comment>
<dbReference type="UniPathway" id="UPA00126">
    <property type="reaction ID" value="UER00930"/>
</dbReference>
<keyword evidence="4 11" id="KW-0808">Transferase</keyword>
<evidence type="ECO:0000256" key="7">
    <source>
        <dbReference type="ARBA" id="ARBA00023306"/>
    </source>
</evidence>
<dbReference type="Pfam" id="PF00483">
    <property type="entry name" value="NTP_transferase"/>
    <property type="match status" value="1"/>
</dbReference>
<dbReference type="FunFam" id="3.90.550.10:FF:000013">
    <property type="entry name" value="mannose-1-phosphate guanyltransferase beta"/>
    <property type="match status" value="1"/>
</dbReference>
<dbReference type="Gene3D" id="3.90.550.10">
    <property type="entry name" value="Spore Coat Polysaccharide Biosynthesis Protein SpsA, Chain A"/>
    <property type="match status" value="1"/>
</dbReference>
<dbReference type="VEuPathDB" id="MicrosporidiaDB:CWI39_0808p0020"/>
<evidence type="ECO:0000259" key="10">
    <source>
        <dbReference type="Pfam" id="PF25087"/>
    </source>
</evidence>
<dbReference type="STRING" id="148818.A0A4Q9L8A8"/>
<comment type="catalytic activity">
    <reaction evidence="8">
        <text>alpha-D-mannose 1-phosphate + GTP + H(+) = GDP-alpha-D-mannose + diphosphate</text>
        <dbReference type="Rhea" id="RHEA:15229"/>
        <dbReference type="ChEBI" id="CHEBI:15378"/>
        <dbReference type="ChEBI" id="CHEBI:33019"/>
        <dbReference type="ChEBI" id="CHEBI:37565"/>
        <dbReference type="ChEBI" id="CHEBI:57527"/>
        <dbReference type="ChEBI" id="CHEBI:58409"/>
        <dbReference type="EC" id="2.7.7.13"/>
    </reaction>
</comment>
<keyword evidence="5" id="KW-0547">Nucleotide-binding</keyword>
<evidence type="ECO:0000256" key="2">
    <source>
        <dbReference type="ARBA" id="ARBA00007274"/>
    </source>
</evidence>
<dbReference type="VEuPathDB" id="MicrosporidiaDB:CWI36_0901p0040"/>
<accession>A0A4Q9L8A8</accession>
<evidence type="ECO:0000313" key="12">
    <source>
        <dbReference type="Proteomes" id="UP000291404"/>
    </source>
</evidence>
<dbReference type="GO" id="GO:0004475">
    <property type="term" value="F:mannose-1-phosphate guanylyltransferase (GTP) activity"/>
    <property type="evidence" value="ECO:0007669"/>
    <property type="project" value="UniProtKB-EC"/>
</dbReference>
<evidence type="ECO:0000256" key="8">
    <source>
        <dbReference type="ARBA" id="ARBA00047343"/>
    </source>
</evidence>
<dbReference type="InterPro" id="IPR029044">
    <property type="entry name" value="Nucleotide-diphossugar_trans"/>
</dbReference>
<dbReference type="PANTHER" id="PTHR22572">
    <property type="entry name" value="SUGAR-1-PHOSPHATE GUANYL TRANSFERASE"/>
    <property type="match status" value="1"/>
</dbReference>
<dbReference type="CDD" id="cd03356">
    <property type="entry name" value="LbH_G1P_AT_C_like"/>
    <property type="match status" value="1"/>
</dbReference>
<dbReference type="GO" id="GO:0009298">
    <property type="term" value="P:GDP-mannose biosynthetic process"/>
    <property type="evidence" value="ECO:0007669"/>
    <property type="project" value="UniProtKB-UniPathway"/>
</dbReference>
<keyword evidence="12" id="KW-1185">Reference proteome</keyword>
<protein>
    <recommendedName>
        <fullName evidence="3">mannose-1-phosphate guanylyltransferase</fullName>
        <ecNumber evidence="3">2.7.7.13</ecNumber>
    </recommendedName>
</protein>
<proteinExistence type="inferred from homology"/>
<dbReference type="SUPFAM" id="SSF53448">
    <property type="entry name" value="Nucleotide-diphospho-sugar transferases"/>
    <property type="match status" value="1"/>
</dbReference>
<evidence type="ECO:0000313" key="11">
    <source>
        <dbReference type="EMBL" id="TBU03586.1"/>
    </source>
</evidence>
<dbReference type="InterPro" id="IPR005835">
    <property type="entry name" value="NTP_transferase_dom"/>
</dbReference>
<keyword evidence="6" id="KW-0342">GTP-binding</keyword>
<evidence type="ECO:0000259" key="9">
    <source>
        <dbReference type="Pfam" id="PF00483"/>
    </source>
</evidence>
<keyword evidence="7" id="KW-0131">Cell cycle</keyword>
<gene>
    <name evidence="11" type="ORF">CWI36_0901p0040</name>
</gene>
<evidence type="ECO:0000256" key="4">
    <source>
        <dbReference type="ARBA" id="ARBA00022679"/>
    </source>
</evidence>
<feature type="domain" description="Mannose-1-phosphate guanyltransferase C-terminal" evidence="10">
    <location>
        <begin position="246"/>
        <end position="348"/>
    </location>
</feature>
<evidence type="ECO:0000256" key="1">
    <source>
        <dbReference type="ARBA" id="ARBA00004823"/>
    </source>
</evidence>
<dbReference type="InterPro" id="IPR050486">
    <property type="entry name" value="Mannose-1P_guanyltransferase"/>
</dbReference>
<dbReference type="CDD" id="cd06425">
    <property type="entry name" value="M1P_guanylylT_B_like_N"/>
    <property type="match status" value="1"/>
</dbReference>
<dbReference type="EMBL" id="PITI01000901">
    <property type="protein sequence ID" value="TBU03586.1"/>
    <property type="molecule type" value="Genomic_DNA"/>
</dbReference>
<comment type="pathway">
    <text evidence="1">Nucleotide-sugar biosynthesis; GDP-alpha-D-mannose biosynthesis; GDP-alpha-D-mannose from alpha-D-mannose 1-phosphate (GTP route): step 1/1.</text>
</comment>
<dbReference type="EC" id="2.7.7.13" evidence="3"/>
<dbReference type="Proteomes" id="UP000291404">
    <property type="component" value="Unassembled WGS sequence"/>
</dbReference>
<evidence type="ECO:0000256" key="6">
    <source>
        <dbReference type="ARBA" id="ARBA00023134"/>
    </source>
</evidence>
<name>A0A4Q9L8A8_9MICR</name>
<sequence length="353" mass="40030">MAIRTENIKALILVGGYGTRLRPLTLTTPKPLVPFANKPIIQHQIQALKKSGVKEIILAMNFEYEAIIQEVRTYTKQFGVKIHFSLENTPLGTAGPVSLASKYLQDCRVFYVLNSDIICEFPLIEMMKTHLESKCEGTILTTVVENPKKYGVITTVENTSLIDSFKEKPEEYFGNRINAGIYIFDVSVLQRLEIKNISMEKEIFPKMANERKLNCYELKGFWMDIGQPKDYLIGQSLYLKYLKIPENTIMNESCKIGEGCKIGPNVVIGNNVTIGNYVCIQNSTIFDGCVIGDGCFINNSIISWECDIGKWCRIEECTVLGHKVVVDDCFSVIKCMVLPFKRINENLFDRILM</sequence>
<reference evidence="11 12" key="1">
    <citation type="submission" date="2017-12" db="EMBL/GenBank/DDBJ databases">
        <authorList>
            <person name="Pombert J.-F."/>
            <person name="Haag K.L."/>
            <person name="Ebert D."/>
        </authorList>
    </citation>
    <scope>NUCLEOTIDE SEQUENCE [LARGE SCALE GENOMIC DNA]</scope>
    <source>
        <strain evidence="11">BE-OM-2</strain>
    </source>
</reference>
<dbReference type="InterPro" id="IPR056729">
    <property type="entry name" value="GMPPB_C"/>
</dbReference>
<evidence type="ECO:0000256" key="5">
    <source>
        <dbReference type="ARBA" id="ARBA00022741"/>
    </source>
</evidence>
<dbReference type="Pfam" id="PF25087">
    <property type="entry name" value="GMPPB_C"/>
    <property type="match status" value="1"/>
</dbReference>